<feature type="domain" description="CENP-V/GFA" evidence="4">
    <location>
        <begin position="121"/>
        <end position="251"/>
    </location>
</feature>
<dbReference type="GO" id="GO:0016846">
    <property type="term" value="F:carbon-sulfur lyase activity"/>
    <property type="evidence" value="ECO:0007669"/>
    <property type="project" value="InterPro"/>
</dbReference>
<dbReference type="PANTHER" id="PTHR28620:SF1">
    <property type="entry name" value="CENP-V_GFA DOMAIN-CONTAINING PROTEIN"/>
    <property type="match status" value="1"/>
</dbReference>
<keyword evidence="3" id="KW-0862">Zinc</keyword>
<proteinExistence type="inferred from homology"/>
<dbReference type="Proteomes" id="UP000827724">
    <property type="component" value="Unassembled WGS sequence"/>
</dbReference>
<dbReference type="AlphaFoldDB" id="A0A9P8QIV1"/>
<dbReference type="OrthoDB" id="2993351at2759"/>
<dbReference type="Gene3D" id="2.170.150.70">
    <property type="match status" value="2"/>
</dbReference>
<evidence type="ECO:0000256" key="3">
    <source>
        <dbReference type="ARBA" id="ARBA00022833"/>
    </source>
</evidence>
<keyword evidence="6" id="KW-1185">Reference proteome</keyword>
<name>A0A9P8QIV1_9HYPO</name>
<evidence type="ECO:0000259" key="4">
    <source>
        <dbReference type="PROSITE" id="PS51891"/>
    </source>
</evidence>
<comment type="similarity">
    <text evidence="1">Belongs to the Gfa family.</text>
</comment>
<dbReference type="InterPro" id="IPR011057">
    <property type="entry name" value="Mss4-like_sf"/>
</dbReference>
<keyword evidence="2" id="KW-0479">Metal-binding</keyword>
<sequence length="263" mass="28570">MAEAETVTYRGNCHCGDFVFETKLPELKSAFYCNCSICAKKGYLWLFPGDDNVKIVKGSLEGLTAYTFGPKKLKHLAHAIQGLACWDLENIQYDGAALGEPFEPPVHKGEVPEAGDGEVVYTGSCHCGAVTVAAATKPLDEASENAIECNCSSCERIASIWIYSPKSSVVLSGDEANIGKYGFNNHLIDKTFCKTCGVGLTNVFKVMSEEQVAAMPERTRDVYAVKHMYTGVNARTLHGVDLAKLKTKKVDGLNRIPGDYVNP</sequence>
<dbReference type="Pfam" id="PF04828">
    <property type="entry name" value="GFA"/>
    <property type="match status" value="1"/>
</dbReference>
<dbReference type="PANTHER" id="PTHR28620">
    <property type="entry name" value="CENTROMERE PROTEIN V"/>
    <property type="match status" value="1"/>
</dbReference>
<dbReference type="EMBL" id="JAIWOZ010000004">
    <property type="protein sequence ID" value="KAH6605969.1"/>
    <property type="molecule type" value="Genomic_DNA"/>
</dbReference>
<evidence type="ECO:0000313" key="5">
    <source>
        <dbReference type="EMBL" id="KAH6605969.1"/>
    </source>
</evidence>
<gene>
    <name evidence="5" type="ORF">Trco_005122</name>
</gene>
<dbReference type="InterPro" id="IPR006913">
    <property type="entry name" value="CENP-V/GFA"/>
</dbReference>
<dbReference type="SUPFAM" id="SSF51316">
    <property type="entry name" value="Mss4-like"/>
    <property type="match status" value="2"/>
</dbReference>
<dbReference type="InterPro" id="IPR052355">
    <property type="entry name" value="CENP-V-like"/>
</dbReference>
<protein>
    <submittedName>
        <fullName evidence="5">Glutathione-dependent formaldehyde-activating enzyme</fullName>
    </submittedName>
</protein>
<comment type="caution">
    <text evidence="5">The sequence shown here is derived from an EMBL/GenBank/DDBJ whole genome shotgun (WGS) entry which is preliminary data.</text>
</comment>
<reference evidence="5" key="1">
    <citation type="submission" date="2021-08" db="EMBL/GenBank/DDBJ databases">
        <title>Chromosome-Level Trichoderma cornu-damae using Hi-C Data.</title>
        <authorList>
            <person name="Kim C.S."/>
        </authorList>
    </citation>
    <scope>NUCLEOTIDE SEQUENCE</scope>
    <source>
        <strain evidence="5">KA19-0412C</strain>
    </source>
</reference>
<feature type="domain" description="CENP-V/GFA" evidence="4">
    <location>
        <begin position="9"/>
        <end position="122"/>
    </location>
</feature>
<organism evidence="5 6">
    <name type="scientific">Trichoderma cornu-damae</name>
    <dbReference type="NCBI Taxonomy" id="654480"/>
    <lineage>
        <taxon>Eukaryota</taxon>
        <taxon>Fungi</taxon>
        <taxon>Dikarya</taxon>
        <taxon>Ascomycota</taxon>
        <taxon>Pezizomycotina</taxon>
        <taxon>Sordariomycetes</taxon>
        <taxon>Hypocreomycetidae</taxon>
        <taxon>Hypocreales</taxon>
        <taxon>Hypocreaceae</taxon>
        <taxon>Trichoderma</taxon>
    </lineage>
</organism>
<evidence type="ECO:0000256" key="1">
    <source>
        <dbReference type="ARBA" id="ARBA00005495"/>
    </source>
</evidence>
<dbReference type="PROSITE" id="PS51891">
    <property type="entry name" value="CENP_V_GFA"/>
    <property type="match status" value="2"/>
</dbReference>
<evidence type="ECO:0000256" key="2">
    <source>
        <dbReference type="ARBA" id="ARBA00022723"/>
    </source>
</evidence>
<evidence type="ECO:0000313" key="6">
    <source>
        <dbReference type="Proteomes" id="UP000827724"/>
    </source>
</evidence>
<accession>A0A9P8QIV1</accession>
<dbReference type="GO" id="GO:0046872">
    <property type="term" value="F:metal ion binding"/>
    <property type="evidence" value="ECO:0007669"/>
    <property type="project" value="UniProtKB-KW"/>
</dbReference>